<sequence length="50" mass="5898">MIKNLYDKLFKSIDEVEIEIINTDEIENKPQMLEGTIKEVIELQTFLQSI</sequence>
<reference evidence="1 2" key="1">
    <citation type="submission" date="2016-04" db="EMBL/GenBank/DDBJ databases">
        <title>Genome sequence of Clostridium magnum DSM 2767.</title>
        <authorList>
            <person name="Poehlein A."/>
            <person name="Uhlig R."/>
            <person name="Fischer R."/>
            <person name="Bahl H."/>
            <person name="Daniel R."/>
        </authorList>
    </citation>
    <scope>NUCLEOTIDE SEQUENCE [LARGE SCALE GENOMIC DNA]</scope>
    <source>
        <strain evidence="1 2">DSM 2767</strain>
    </source>
</reference>
<name>A0A162SM18_9CLOT</name>
<dbReference type="Proteomes" id="UP000076603">
    <property type="component" value="Unassembled WGS sequence"/>
</dbReference>
<dbReference type="EMBL" id="LWAE01000003">
    <property type="protein sequence ID" value="KZL91594.1"/>
    <property type="molecule type" value="Genomic_DNA"/>
</dbReference>
<protein>
    <submittedName>
        <fullName evidence="1">Uncharacterized protein</fullName>
    </submittedName>
</protein>
<accession>A0A162SM18</accession>
<keyword evidence="2" id="KW-1185">Reference proteome</keyword>
<dbReference type="PATRIC" id="fig|1121326.3.peg.3386"/>
<comment type="caution">
    <text evidence="1">The sequence shown here is derived from an EMBL/GenBank/DDBJ whole genome shotgun (WGS) entry which is preliminary data.</text>
</comment>
<evidence type="ECO:0000313" key="2">
    <source>
        <dbReference type="Proteomes" id="UP000076603"/>
    </source>
</evidence>
<proteinExistence type="predicted"/>
<gene>
    <name evidence="1" type="ORF">CLMAG_33530</name>
</gene>
<dbReference type="RefSeq" id="WP_161486984.1">
    <property type="nucleotide sequence ID" value="NZ_FQXL01000005.1"/>
</dbReference>
<evidence type="ECO:0000313" key="1">
    <source>
        <dbReference type="EMBL" id="KZL91594.1"/>
    </source>
</evidence>
<organism evidence="1 2">
    <name type="scientific">Clostridium magnum DSM 2767</name>
    <dbReference type="NCBI Taxonomy" id="1121326"/>
    <lineage>
        <taxon>Bacteria</taxon>
        <taxon>Bacillati</taxon>
        <taxon>Bacillota</taxon>
        <taxon>Clostridia</taxon>
        <taxon>Eubacteriales</taxon>
        <taxon>Clostridiaceae</taxon>
        <taxon>Clostridium</taxon>
    </lineage>
</organism>
<dbReference type="AlphaFoldDB" id="A0A162SM18"/>